<evidence type="ECO:0000256" key="9">
    <source>
        <dbReference type="RuleBase" id="RU004386"/>
    </source>
</evidence>
<comment type="cofactor">
    <cofactor evidence="1 10">
        <name>Zn(2+)</name>
        <dbReference type="ChEBI" id="CHEBI:29105"/>
    </cofactor>
</comment>
<dbReference type="PRINTS" id="PR00932">
    <property type="entry name" value="AMINO1PTASE"/>
</dbReference>
<evidence type="ECO:0000256" key="5">
    <source>
        <dbReference type="ARBA" id="ARBA00022723"/>
    </source>
</evidence>
<dbReference type="InterPro" id="IPR023358">
    <property type="entry name" value="Peptidase_M18_dom2"/>
</dbReference>
<dbReference type="Pfam" id="PF02127">
    <property type="entry name" value="Peptidase_M18"/>
    <property type="match status" value="1"/>
</dbReference>
<dbReference type="EC" id="3.4.11.-" evidence="10"/>
<dbReference type="AlphaFoldDB" id="A0A318EIR1"/>
<dbReference type="InterPro" id="IPR001948">
    <property type="entry name" value="Peptidase_M18"/>
</dbReference>
<dbReference type="PANTHER" id="PTHR28570:SF3">
    <property type="entry name" value="ASPARTYL AMINOPEPTIDASE"/>
    <property type="match status" value="1"/>
</dbReference>
<evidence type="ECO:0000256" key="3">
    <source>
        <dbReference type="ARBA" id="ARBA00022438"/>
    </source>
</evidence>
<evidence type="ECO:0000256" key="10">
    <source>
        <dbReference type="RuleBase" id="RU004387"/>
    </source>
</evidence>
<dbReference type="GO" id="GO:0008237">
    <property type="term" value="F:metallopeptidase activity"/>
    <property type="evidence" value="ECO:0007669"/>
    <property type="project" value="UniProtKB-KW"/>
</dbReference>
<dbReference type="PANTHER" id="PTHR28570">
    <property type="entry name" value="ASPARTYL AMINOPEPTIDASE"/>
    <property type="match status" value="1"/>
</dbReference>
<dbReference type="GO" id="GO:0004177">
    <property type="term" value="F:aminopeptidase activity"/>
    <property type="evidence" value="ECO:0007669"/>
    <property type="project" value="UniProtKB-KW"/>
</dbReference>
<keyword evidence="6 9" id="KW-0378">Hydrolase</keyword>
<dbReference type="GO" id="GO:0008270">
    <property type="term" value="F:zinc ion binding"/>
    <property type="evidence" value="ECO:0007669"/>
    <property type="project" value="InterPro"/>
</dbReference>
<keyword evidence="7 9" id="KW-0862">Zinc</keyword>
<dbReference type="SUPFAM" id="SSF101821">
    <property type="entry name" value="Aminopeptidase/glucanase lid domain"/>
    <property type="match status" value="1"/>
</dbReference>
<dbReference type="GO" id="GO:0005737">
    <property type="term" value="C:cytoplasm"/>
    <property type="evidence" value="ECO:0007669"/>
    <property type="project" value="UniProtKB-ARBA"/>
</dbReference>
<dbReference type="Proteomes" id="UP000247523">
    <property type="component" value="Unassembled WGS sequence"/>
</dbReference>
<evidence type="ECO:0000256" key="2">
    <source>
        <dbReference type="ARBA" id="ARBA00008290"/>
    </source>
</evidence>
<evidence type="ECO:0000313" key="12">
    <source>
        <dbReference type="Proteomes" id="UP000247523"/>
    </source>
</evidence>
<accession>A0A318EIR1</accession>
<dbReference type="GO" id="GO:0006508">
    <property type="term" value="P:proteolysis"/>
    <property type="evidence" value="ECO:0007669"/>
    <property type="project" value="UniProtKB-KW"/>
</dbReference>
<evidence type="ECO:0000256" key="8">
    <source>
        <dbReference type="ARBA" id="ARBA00023049"/>
    </source>
</evidence>
<evidence type="ECO:0000256" key="1">
    <source>
        <dbReference type="ARBA" id="ARBA00001947"/>
    </source>
</evidence>
<proteinExistence type="inferred from homology"/>
<gene>
    <name evidence="11" type="ORF">C8E03_1231</name>
</gene>
<dbReference type="Gene3D" id="3.40.630.10">
    <property type="entry name" value="Zn peptidases"/>
    <property type="match status" value="2"/>
</dbReference>
<evidence type="ECO:0000256" key="7">
    <source>
        <dbReference type="ARBA" id="ARBA00022833"/>
    </source>
</evidence>
<protein>
    <recommendedName>
        <fullName evidence="10">M18 family aminopeptidase</fullName>
        <ecNumber evidence="10">3.4.11.-</ecNumber>
    </recommendedName>
</protein>
<evidence type="ECO:0000256" key="4">
    <source>
        <dbReference type="ARBA" id="ARBA00022670"/>
    </source>
</evidence>
<dbReference type="RefSeq" id="WP_110292056.1">
    <property type="nucleotide sequence ID" value="NZ_QICS01000023.1"/>
</dbReference>
<keyword evidence="4 9" id="KW-0645">Protease</keyword>
<dbReference type="SUPFAM" id="SSF53187">
    <property type="entry name" value="Zn-dependent exopeptidases"/>
    <property type="match status" value="1"/>
</dbReference>
<evidence type="ECO:0000256" key="6">
    <source>
        <dbReference type="ARBA" id="ARBA00022801"/>
    </source>
</evidence>
<dbReference type="Gene3D" id="2.30.250.10">
    <property type="entry name" value="Aminopeptidase i, Domain 2"/>
    <property type="match status" value="1"/>
</dbReference>
<reference evidence="11 12" key="1">
    <citation type="submission" date="2018-05" db="EMBL/GenBank/DDBJ databases">
        <title>Genomic Encyclopedia of Type Strains, Phase IV (KMG-IV): sequencing the most valuable type-strain genomes for metagenomic binning, comparative biology and taxonomic classification.</title>
        <authorList>
            <person name="Goeker M."/>
        </authorList>
    </citation>
    <scope>NUCLEOTIDE SEQUENCE [LARGE SCALE GENOMIC DNA]</scope>
    <source>
        <strain evidence="11 12">DSM 28816</strain>
    </source>
</reference>
<comment type="caution">
    <text evidence="11">The sequence shown here is derived from an EMBL/GenBank/DDBJ whole genome shotgun (WGS) entry which is preliminary data.</text>
</comment>
<organism evidence="11 12">
    <name type="scientific">Lachnotalea glycerini</name>
    <dbReference type="NCBI Taxonomy" id="1763509"/>
    <lineage>
        <taxon>Bacteria</taxon>
        <taxon>Bacillati</taxon>
        <taxon>Bacillota</taxon>
        <taxon>Clostridia</taxon>
        <taxon>Lachnospirales</taxon>
        <taxon>Lachnospiraceae</taxon>
        <taxon>Lachnotalea</taxon>
    </lineage>
</organism>
<comment type="similarity">
    <text evidence="2 9">Belongs to the peptidase M18 family.</text>
</comment>
<dbReference type="EMBL" id="QICS01000023">
    <property type="protein sequence ID" value="PXV84714.1"/>
    <property type="molecule type" value="Genomic_DNA"/>
</dbReference>
<keyword evidence="5 9" id="KW-0479">Metal-binding</keyword>
<feature type="non-terminal residue" evidence="11">
    <location>
        <position position="324"/>
    </location>
</feature>
<keyword evidence="3 9" id="KW-0031">Aminopeptidase</keyword>
<name>A0A318EIR1_9FIRM</name>
<evidence type="ECO:0000313" key="11">
    <source>
        <dbReference type="EMBL" id="PXV84714.1"/>
    </source>
</evidence>
<keyword evidence="8 9" id="KW-0482">Metalloprotease</keyword>
<dbReference type="NCBIfam" id="NF002759">
    <property type="entry name" value="PRK02813.1"/>
    <property type="match status" value="1"/>
</dbReference>
<sequence length="324" mass="36192">MSNCNKENLFKMLSSGTSPYMVVKESVEQLEEAGFKRLELKHDWGLDQGGKYYVEHHGSSLFAFAVGRDFAFRENFKIVTAHTDFPGFRIKPNPDLVTNKYCQINVEVYGGPILNTWLDRPLSAAGRVTLKSDDVFHPKIRIIDLKKPLFTIPNLAIHLNRDINKGIELNKQIDLLPITAIVNEELGGERFIKYLAKELNTSPEAILDYELNLYNLDEPCLLGMEEEFLSSPRIDNLTSVQAALTGMIQAKAITGINVAALFDHEEVGSRTKQGAGSSILALLLEKIFLSFGRDRAKFLSAVSDSCMLSVDVAHGLHPNKMGRH</sequence>